<accession>A0A1Y2LH62</accession>
<dbReference type="GO" id="GO:0005634">
    <property type="term" value="C:nucleus"/>
    <property type="evidence" value="ECO:0007669"/>
    <property type="project" value="InterPro"/>
</dbReference>
<dbReference type="SMART" id="SM00066">
    <property type="entry name" value="GAL4"/>
    <property type="match status" value="1"/>
</dbReference>
<dbReference type="CDD" id="cd00067">
    <property type="entry name" value="GAL4"/>
    <property type="match status" value="1"/>
</dbReference>
<evidence type="ECO:0000313" key="9">
    <source>
        <dbReference type="Proteomes" id="UP000193240"/>
    </source>
</evidence>
<keyword evidence="3" id="KW-0238">DNA-binding</keyword>
<dbReference type="GO" id="GO:0008270">
    <property type="term" value="F:zinc ion binding"/>
    <property type="evidence" value="ECO:0007669"/>
    <property type="project" value="InterPro"/>
</dbReference>
<name>A0A1Y2LH62_EPING</name>
<feature type="compositionally biased region" description="Low complexity" evidence="6">
    <location>
        <begin position="8"/>
        <end position="28"/>
    </location>
</feature>
<dbReference type="GO" id="GO:0000981">
    <property type="term" value="F:DNA-binding transcription factor activity, RNA polymerase II-specific"/>
    <property type="evidence" value="ECO:0007669"/>
    <property type="project" value="InterPro"/>
</dbReference>
<reference evidence="8 9" key="1">
    <citation type="journal article" date="2017" name="Genome Announc.">
        <title>Genome sequence of the saprophytic ascomycete Epicoccum nigrum ICMP 19927 strain isolated from New Zealand.</title>
        <authorList>
            <person name="Fokin M."/>
            <person name="Fleetwood D."/>
            <person name="Weir B.S."/>
            <person name="Villas-Boas S.G."/>
        </authorList>
    </citation>
    <scope>NUCLEOTIDE SEQUENCE [LARGE SCALE GENOMIC DNA]</scope>
    <source>
        <strain evidence="8 9">ICMP 19927</strain>
    </source>
</reference>
<proteinExistence type="predicted"/>
<feature type="region of interest" description="Disordered" evidence="6">
    <location>
        <begin position="87"/>
        <end position="128"/>
    </location>
</feature>
<feature type="compositionally biased region" description="Basic residues" evidence="6">
    <location>
        <begin position="90"/>
        <end position="101"/>
    </location>
</feature>
<dbReference type="Pfam" id="PF00172">
    <property type="entry name" value="Zn_clus"/>
    <property type="match status" value="1"/>
</dbReference>
<evidence type="ECO:0000313" key="8">
    <source>
        <dbReference type="EMBL" id="OSS43221.1"/>
    </source>
</evidence>
<feature type="region of interest" description="Disordered" evidence="6">
    <location>
        <begin position="1"/>
        <end position="56"/>
    </location>
</feature>
<evidence type="ECO:0000256" key="3">
    <source>
        <dbReference type="ARBA" id="ARBA00023125"/>
    </source>
</evidence>
<dbReference type="SUPFAM" id="SSF57701">
    <property type="entry name" value="Zn2/Cys6 DNA-binding domain"/>
    <property type="match status" value="1"/>
</dbReference>
<evidence type="ECO:0000256" key="6">
    <source>
        <dbReference type="SAM" id="MobiDB-lite"/>
    </source>
</evidence>
<sequence>MATMSSYTPQTPQAQWQPAPAQVDTTPISTPPVPSPTSAPTSSSKADRERRPKLRASCDACAASKVKCSKDHPICQRCSANGSQCIYGISRKHGKPGRTRKRNPDGTPFIKGSKQRPSPDGSEFGKFRLRPEPISLPLPEFDAASAWNSSWSSTTSLRSTPEFEFEMTPEPFDMTMTPEPMYMDSAMSMGFPFMGDYTMPGMDFQMDTMQSLEPELAFRDPFAKKQSVQLDLPDIQALKDYIGGEAINPFDCTFQDVGLGISLDGSATASSAASTSSEISPKSMTFEQSQSRLSVSVTMPTSHCCSELAQYTLESLRIIGPDSTQPWPSVESKSLDAVLSTTKMAVQSVLQLLRCPCSADPHLSMLYSSITAKILNWYQLAAGVSPAAAPLGGVPSLGSESPASSSVYSSPLSTPGSDHSTFNVHMQPLKFGLYQFDEADQHRLRRQVVLKELSKCGQLVDALANWQGSAQNAEQAEFLYDVLGAWLKSELHKTVLQVEGKGC</sequence>
<dbReference type="AlphaFoldDB" id="A0A1Y2LH62"/>
<dbReference type="GO" id="GO:0003677">
    <property type="term" value="F:DNA binding"/>
    <property type="evidence" value="ECO:0007669"/>
    <property type="project" value="UniProtKB-KW"/>
</dbReference>
<organism evidence="8 9">
    <name type="scientific">Epicoccum nigrum</name>
    <name type="common">Soil fungus</name>
    <name type="synonym">Epicoccum purpurascens</name>
    <dbReference type="NCBI Taxonomy" id="105696"/>
    <lineage>
        <taxon>Eukaryota</taxon>
        <taxon>Fungi</taxon>
        <taxon>Dikarya</taxon>
        <taxon>Ascomycota</taxon>
        <taxon>Pezizomycotina</taxon>
        <taxon>Dothideomycetes</taxon>
        <taxon>Pleosporomycetidae</taxon>
        <taxon>Pleosporales</taxon>
        <taxon>Pleosporineae</taxon>
        <taxon>Didymellaceae</taxon>
        <taxon>Epicoccum</taxon>
    </lineage>
</organism>
<evidence type="ECO:0000259" key="7">
    <source>
        <dbReference type="PROSITE" id="PS50048"/>
    </source>
</evidence>
<dbReference type="Gene3D" id="4.10.240.10">
    <property type="entry name" value="Zn(2)-C6 fungal-type DNA-binding domain"/>
    <property type="match status" value="1"/>
</dbReference>
<keyword evidence="2" id="KW-0805">Transcription regulation</keyword>
<dbReference type="InterPro" id="IPR036864">
    <property type="entry name" value="Zn2-C6_fun-type_DNA-bd_sf"/>
</dbReference>
<dbReference type="PROSITE" id="PS00463">
    <property type="entry name" value="ZN2_CY6_FUNGAL_1"/>
    <property type="match status" value="1"/>
</dbReference>
<dbReference type="EMBL" id="KZ107893">
    <property type="protein sequence ID" value="OSS43221.1"/>
    <property type="molecule type" value="Genomic_DNA"/>
</dbReference>
<dbReference type="Pfam" id="PF08493">
    <property type="entry name" value="AflR"/>
    <property type="match status" value="1"/>
</dbReference>
<dbReference type="InParanoid" id="A0A1Y2LH62"/>
<dbReference type="PRINTS" id="PR00755">
    <property type="entry name" value="AFLATOXINBRP"/>
</dbReference>
<dbReference type="PANTHER" id="PTHR31069:SF31">
    <property type="entry name" value="MONODICTYPHENONE CLUSTER TRANSCRIPTION FACTOR-RELATED"/>
    <property type="match status" value="1"/>
</dbReference>
<evidence type="ECO:0000256" key="1">
    <source>
        <dbReference type="ARBA" id="ARBA00022723"/>
    </source>
</evidence>
<dbReference type="InterPro" id="IPR050675">
    <property type="entry name" value="OAF3"/>
</dbReference>
<dbReference type="OMA" id="TTHIDNT"/>
<dbReference type="PROSITE" id="PS50048">
    <property type="entry name" value="ZN2_CY6_FUNGAL_2"/>
    <property type="match status" value="1"/>
</dbReference>
<feature type="domain" description="Zn(2)-C6 fungal-type" evidence="7">
    <location>
        <begin position="57"/>
        <end position="87"/>
    </location>
</feature>
<dbReference type="PANTHER" id="PTHR31069">
    <property type="entry name" value="OLEATE-ACTIVATED TRANSCRIPTION FACTOR 1-RELATED"/>
    <property type="match status" value="1"/>
</dbReference>
<protein>
    <recommendedName>
        <fullName evidence="7">Zn(2)-C6 fungal-type domain-containing protein</fullName>
    </recommendedName>
</protein>
<dbReference type="GO" id="GO:0045122">
    <property type="term" value="P:aflatoxin biosynthetic process"/>
    <property type="evidence" value="ECO:0007669"/>
    <property type="project" value="InterPro"/>
</dbReference>
<gene>
    <name evidence="8" type="ORF">B5807_12157</name>
</gene>
<dbReference type="Proteomes" id="UP000193240">
    <property type="component" value="Unassembled WGS sequence"/>
</dbReference>
<keyword evidence="5" id="KW-0539">Nucleus</keyword>
<dbReference type="InterPro" id="IPR001138">
    <property type="entry name" value="Zn2Cys6_DnaBD"/>
</dbReference>
<dbReference type="InterPro" id="IPR013700">
    <property type="entry name" value="AflR"/>
</dbReference>
<evidence type="ECO:0000256" key="2">
    <source>
        <dbReference type="ARBA" id="ARBA00023015"/>
    </source>
</evidence>
<keyword evidence="1" id="KW-0479">Metal-binding</keyword>
<keyword evidence="9" id="KW-1185">Reference proteome</keyword>
<evidence type="ECO:0000256" key="4">
    <source>
        <dbReference type="ARBA" id="ARBA00023163"/>
    </source>
</evidence>
<evidence type="ECO:0000256" key="5">
    <source>
        <dbReference type="ARBA" id="ARBA00023242"/>
    </source>
</evidence>
<keyword evidence="4" id="KW-0804">Transcription</keyword>